<accession>A0ABS8N036</accession>
<gene>
    <name evidence="2" type="ORF">LNQ49_21970</name>
</gene>
<evidence type="ECO:0000256" key="1">
    <source>
        <dbReference type="SAM" id="Phobius"/>
    </source>
</evidence>
<keyword evidence="1" id="KW-0472">Membrane</keyword>
<sequence length="204" mass="23891">MIFYYGTKASNLKNGQIINVDCPNCNLNVSMVYSIFGKYAHLYLIPFFPMKKRTFAECNSCKKTFEKFELPSTIQTKLERENEKDRVNTPIWMFTGLFIIALIVALCFYSAYQTNVDSDKYIKSPKIGDTYYMKSSEGYFSTMKVNHVSKDSVNVLINEMEIDKKTAIDEIDKDANYKNAYRFSKKEIIKLYNEENIYEVKRNE</sequence>
<keyword evidence="1" id="KW-1133">Transmembrane helix</keyword>
<keyword evidence="3" id="KW-1185">Reference proteome</keyword>
<evidence type="ECO:0000313" key="3">
    <source>
        <dbReference type="Proteomes" id="UP001430919"/>
    </source>
</evidence>
<proteinExistence type="predicted"/>
<reference evidence="2" key="1">
    <citation type="submission" date="2021-11" db="EMBL/GenBank/DDBJ databases">
        <title>Description of novel Flavobacterium species.</title>
        <authorList>
            <person name="Saticioglu I.B."/>
            <person name="Ay H."/>
            <person name="Altun S."/>
            <person name="Duman M."/>
        </authorList>
    </citation>
    <scope>NUCLEOTIDE SEQUENCE</scope>
    <source>
        <strain evidence="2">F-65</strain>
    </source>
</reference>
<comment type="caution">
    <text evidence="2">The sequence shown here is derived from an EMBL/GenBank/DDBJ whole genome shotgun (WGS) entry which is preliminary data.</text>
</comment>
<dbReference type="Proteomes" id="UP001430919">
    <property type="component" value="Unassembled WGS sequence"/>
</dbReference>
<dbReference type="EMBL" id="JAJJMO010000001">
    <property type="protein sequence ID" value="MCC9074263.1"/>
    <property type="molecule type" value="Genomic_DNA"/>
</dbReference>
<dbReference type="RefSeq" id="WP_229991082.1">
    <property type="nucleotide sequence ID" value="NZ_JAJJMO010000001.1"/>
</dbReference>
<feature type="transmembrane region" description="Helical" evidence="1">
    <location>
        <begin position="91"/>
        <end position="112"/>
    </location>
</feature>
<evidence type="ECO:0000313" key="2">
    <source>
        <dbReference type="EMBL" id="MCC9074263.1"/>
    </source>
</evidence>
<protein>
    <submittedName>
        <fullName evidence="2">Zinc-ribbon domain-containing protein</fullName>
    </submittedName>
</protein>
<organism evidence="2 3">
    <name type="scientific">Flavobacterium pisciphilum</name>
    <dbReference type="NCBI Taxonomy" id="2893755"/>
    <lineage>
        <taxon>Bacteria</taxon>
        <taxon>Pseudomonadati</taxon>
        <taxon>Bacteroidota</taxon>
        <taxon>Flavobacteriia</taxon>
        <taxon>Flavobacteriales</taxon>
        <taxon>Flavobacteriaceae</taxon>
        <taxon>Flavobacterium</taxon>
    </lineage>
</organism>
<keyword evidence="1" id="KW-0812">Transmembrane</keyword>
<name>A0ABS8N036_9FLAO</name>